<dbReference type="EMBL" id="CP127363">
    <property type="protein sequence ID" value="WIY46712.1"/>
    <property type="molecule type" value="Genomic_DNA"/>
</dbReference>
<dbReference type="InterPro" id="IPR036397">
    <property type="entry name" value="RNaseH_sf"/>
</dbReference>
<dbReference type="Proteomes" id="UP001242732">
    <property type="component" value="Chromosome"/>
</dbReference>
<dbReference type="Gene3D" id="1.10.10.10">
    <property type="entry name" value="Winged helix-like DNA-binding domain superfamily/Winged helix DNA-binding domain"/>
    <property type="match status" value="1"/>
</dbReference>
<proteinExistence type="predicted"/>
<dbReference type="InterPro" id="IPR015378">
    <property type="entry name" value="Transposase-like_Mu_C"/>
</dbReference>
<dbReference type="InterPro" id="IPR001584">
    <property type="entry name" value="Integrase_cat-core"/>
</dbReference>
<dbReference type="Pfam" id="PF02316">
    <property type="entry name" value="HTH_Tnp_Mu_1"/>
    <property type="match status" value="1"/>
</dbReference>
<accession>A0ABY9AIL1</accession>
<dbReference type="SUPFAM" id="SSF46955">
    <property type="entry name" value="Putative DNA-binding domain"/>
    <property type="match status" value="1"/>
</dbReference>
<dbReference type="RefSeq" id="WP_011795994.1">
    <property type="nucleotide sequence ID" value="NZ_CP023687.1"/>
</dbReference>
<dbReference type="InterPro" id="IPR009004">
    <property type="entry name" value="Transposase_Mu_C"/>
</dbReference>
<evidence type="ECO:0000313" key="4">
    <source>
        <dbReference type="EMBL" id="WIY46712.1"/>
    </source>
</evidence>
<feature type="domain" description="Integrase catalytic" evidence="2">
    <location>
        <begin position="288"/>
        <end position="500"/>
    </location>
</feature>
<evidence type="ECO:0000259" key="2">
    <source>
        <dbReference type="PROSITE" id="PS50994"/>
    </source>
</evidence>
<dbReference type="InterPro" id="IPR012337">
    <property type="entry name" value="RNaseH-like_sf"/>
</dbReference>
<organism evidence="4 5">
    <name type="scientific">Paracidovorax citrulli</name>
    <name type="common">Acidovorax citrulli</name>
    <dbReference type="NCBI Taxonomy" id="80869"/>
    <lineage>
        <taxon>Bacteria</taxon>
        <taxon>Pseudomonadati</taxon>
        <taxon>Pseudomonadota</taxon>
        <taxon>Betaproteobacteria</taxon>
        <taxon>Burkholderiales</taxon>
        <taxon>Comamonadaceae</taxon>
        <taxon>Paracidovorax</taxon>
    </lineage>
</organism>
<dbReference type="InterPro" id="IPR036388">
    <property type="entry name" value="WH-like_DNA-bd_sf"/>
</dbReference>
<dbReference type="InterPro" id="IPR003314">
    <property type="entry name" value="Mu-type_HTH"/>
</dbReference>
<feature type="domain" description="HTH Mu-type" evidence="3">
    <location>
        <begin position="1"/>
        <end position="68"/>
    </location>
</feature>
<evidence type="ECO:0000256" key="1">
    <source>
        <dbReference type="SAM" id="MobiDB-lite"/>
    </source>
</evidence>
<dbReference type="Gene3D" id="3.30.420.10">
    <property type="entry name" value="Ribonuclease H-like superfamily/Ribonuclease H"/>
    <property type="match status" value="1"/>
</dbReference>
<keyword evidence="5" id="KW-1185">Reference proteome</keyword>
<dbReference type="PROSITE" id="PS50994">
    <property type="entry name" value="INTEGRASE"/>
    <property type="match status" value="1"/>
</dbReference>
<feature type="region of interest" description="Disordered" evidence="1">
    <location>
        <begin position="1"/>
        <end position="22"/>
    </location>
</feature>
<dbReference type="SUPFAM" id="SSF50610">
    <property type="entry name" value="mu transposase, C-terminal domain"/>
    <property type="match status" value="1"/>
</dbReference>
<name>A0ABY9AIL1_PARCI</name>
<dbReference type="PROSITE" id="PS51702">
    <property type="entry name" value="HTH_MU"/>
    <property type="match status" value="1"/>
</dbReference>
<dbReference type="Pfam" id="PF09299">
    <property type="entry name" value="Mu-transpos_C"/>
    <property type="match status" value="1"/>
</dbReference>
<evidence type="ECO:0000259" key="3">
    <source>
        <dbReference type="PROSITE" id="PS51702"/>
    </source>
</evidence>
<dbReference type="InterPro" id="IPR009061">
    <property type="entry name" value="DNA-bd_dom_put_sf"/>
</dbReference>
<gene>
    <name evidence="4" type="ORF">QRO08_12655</name>
</gene>
<reference evidence="4 5" key="1">
    <citation type="submission" date="2023-06" db="EMBL/GenBank/DDBJ databases">
        <authorList>
            <person name="Ham H."/>
            <person name="Park D.S."/>
        </authorList>
    </citation>
    <scope>NUCLEOTIDE SEQUENCE [LARGE SCALE GENOMIC DNA]</scope>
    <source>
        <strain evidence="4 5">KACC 17005</strain>
    </source>
</reference>
<evidence type="ECO:0000313" key="5">
    <source>
        <dbReference type="Proteomes" id="UP001242732"/>
    </source>
</evidence>
<protein>
    <submittedName>
        <fullName evidence="4">Mu transposase C-terminal domain-containing protein</fullName>
    </submittedName>
</protein>
<dbReference type="Pfam" id="PF00665">
    <property type="entry name" value="rve"/>
    <property type="match status" value="1"/>
</dbReference>
<dbReference type="SUPFAM" id="SSF53098">
    <property type="entry name" value="Ribonuclease H-like"/>
    <property type="match status" value="1"/>
</dbReference>
<sequence length="736" mass="80934">MTWLTARELAGLPGMPTSERRTRDKLVALGASSRPRPGSAGGGGLEYDPASLPAATRAALAARVICTSGSKALALVEPAPVVSFAPPAPPPVPLAPLPAPAPGRRPPSDHDKACADARMVLINQVLELAAFHGVKKACAILALRLASGEAPKELQATARTASQRARGDVVSARTLERYRSIYRAEGWWGLLPTPAPVTGAAHVDQDVAAVLGLYHSRDARFRKLSGAAKEVTRQLGRDFDTWRALYARARRALDKLGTSPEASVALIKARHSGSERDVRLPFKKRDTSSLSPLDVFVMDGHQFKAKVRHPDHGAPFAPELTLVLDAATRRIMGWSVSLSENVLAVGDALRHAIAQHGIPAVLYTDNGSGETAKAMDCPVDGFTKRLGIDHRTGIPGKPQARGIIERSWQTHAINAARKFGSFQGSDVDGGEFRKVAAELAKEQRALRRAQETGEVVRLSTKCPTWAQFIDEIERMLAEYNGQHRHRSLPKRPDGKHMTPDEAWAAKFDASLQHKPSQVELRELFMPAVLRTAKRGQVTLFNQEYQAPELMRRDVDGREVSVRYDIHDPMWVRIYSLDGEYICDAQWQANRIDFMPKAVVQIARERRVAATVKRREQQIETALRELGDTVQPAPLSLPEPSAPFMVVPSIPEASPSLSSLPSSGVEVAQAASGRPFFDSLGERYEWLMGHRDAWDEDDRRWVLDYVASDDYEALADYYEGRGLGWPRDPQQVFKGAL</sequence>
<dbReference type="Gene3D" id="2.30.30.130">
    <property type="entry name" value="Transposase, Mu, C-terminal"/>
    <property type="match status" value="1"/>
</dbReference>